<dbReference type="InterPro" id="IPR023238">
    <property type="entry name" value="FAM175"/>
</dbReference>
<dbReference type="PANTHER" id="PTHR31728">
    <property type="entry name" value="ABRAXAS FAMILY MEMBER"/>
    <property type="match status" value="1"/>
</dbReference>
<dbReference type="GO" id="GO:0000922">
    <property type="term" value="C:spindle pole"/>
    <property type="evidence" value="ECO:0007669"/>
    <property type="project" value="UniProtKB-SubCell"/>
</dbReference>
<dbReference type="GO" id="GO:0031593">
    <property type="term" value="F:polyubiquitin modification-dependent protein binding"/>
    <property type="evidence" value="ECO:0007669"/>
    <property type="project" value="TreeGrafter"/>
</dbReference>
<feature type="domain" description="MPN" evidence="12">
    <location>
        <begin position="6"/>
        <end position="154"/>
    </location>
</feature>
<dbReference type="GO" id="GO:0090307">
    <property type="term" value="P:mitotic spindle assembly"/>
    <property type="evidence" value="ECO:0007669"/>
    <property type="project" value="TreeGrafter"/>
</dbReference>
<evidence type="ECO:0000256" key="1">
    <source>
        <dbReference type="ARBA" id="ARBA00004123"/>
    </source>
</evidence>
<evidence type="ECO:0000256" key="3">
    <source>
        <dbReference type="ARBA" id="ARBA00022618"/>
    </source>
</evidence>
<sequence length="372" mass="41823">MAEPTVRMSGIVLASLMFQHVNSDSDVEGLLLGESRFEEQVTISDSQADNIHIEEIYNIQKHIACHKLNQFYNSVGDVNVDAVNKILADNKQESVIGWYRQRRNTEQQMTFREKMVHEKLKSSLSNPHMIFVLLTPSKLTAPGSTHRMEYAAFTSRSRQFMNVPVLVNNLGLLEQLAYWKVSAACSAAGYNLTMKKHGSRFFSSNGLLREVNEVNKMNDSLQAELQKACGDVEESERLVETLQAEVSALRRRLSEKKQRGAGKASDGAPPEQRTNLRLHEAVRALFACSPLFHTQTLTLEAFPVPGVHRGAEEDVSMATPVHSDATDSQETLSLLHPSRTNSRKRLKEVPPLIRRCTNFLFGLQQLMRCSVT</sequence>
<accession>A0A8C4NYV2</accession>
<keyword evidence="5" id="KW-0498">Mitosis</keyword>
<dbReference type="GeneTree" id="ENSGT00530000063424"/>
<dbReference type="PRINTS" id="PR02051">
    <property type="entry name" value="PROTEINF175"/>
</dbReference>
<name>A0A8C4NYV2_DICLA</name>
<evidence type="ECO:0000256" key="5">
    <source>
        <dbReference type="ARBA" id="ARBA00022776"/>
    </source>
</evidence>
<dbReference type="GO" id="GO:0005874">
    <property type="term" value="C:microtubule"/>
    <property type="evidence" value="ECO:0007669"/>
    <property type="project" value="UniProtKB-KW"/>
</dbReference>
<keyword evidence="6" id="KW-0175">Coiled coil</keyword>
<evidence type="ECO:0000256" key="8">
    <source>
        <dbReference type="ARBA" id="ARBA00023242"/>
    </source>
</evidence>
<comment type="subcellular location">
    <subcellularLocation>
        <location evidence="2">Cytoplasm</location>
        <location evidence="2">Cytoskeleton</location>
        <location evidence="2">Spindle pole</location>
    </subcellularLocation>
    <subcellularLocation>
        <location evidence="1">Nucleus</location>
    </subcellularLocation>
</comment>
<organism evidence="13 14">
    <name type="scientific">Dicentrarchus labrax</name>
    <name type="common">European seabass</name>
    <name type="synonym">Morone labrax</name>
    <dbReference type="NCBI Taxonomy" id="13489"/>
    <lineage>
        <taxon>Eukaryota</taxon>
        <taxon>Metazoa</taxon>
        <taxon>Chordata</taxon>
        <taxon>Craniata</taxon>
        <taxon>Vertebrata</taxon>
        <taxon>Euteleostomi</taxon>
        <taxon>Actinopterygii</taxon>
        <taxon>Neopterygii</taxon>
        <taxon>Teleostei</taxon>
        <taxon>Neoteleostei</taxon>
        <taxon>Acanthomorphata</taxon>
        <taxon>Eupercaria</taxon>
        <taxon>Moronidae</taxon>
        <taxon>Dicentrarchus</taxon>
    </lineage>
</organism>
<evidence type="ECO:0000256" key="10">
    <source>
        <dbReference type="ARBA" id="ARBA00035115"/>
    </source>
</evidence>
<dbReference type="GO" id="GO:0008017">
    <property type="term" value="F:microtubule binding"/>
    <property type="evidence" value="ECO:0007669"/>
    <property type="project" value="TreeGrafter"/>
</dbReference>
<dbReference type="Pfam" id="PF21125">
    <property type="entry name" value="MPN_2A_DUB_like"/>
    <property type="match status" value="1"/>
</dbReference>
<evidence type="ECO:0000256" key="9">
    <source>
        <dbReference type="ARBA" id="ARBA00023306"/>
    </source>
</evidence>
<keyword evidence="9" id="KW-0131">Cell cycle</keyword>
<feature type="region of interest" description="Disordered" evidence="11">
    <location>
        <begin position="251"/>
        <end position="273"/>
    </location>
</feature>
<evidence type="ECO:0000313" key="13">
    <source>
        <dbReference type="Ensembl" id="ENSDLAP00005057239.1"/>
    </source>
</evidence>
<keyword evidence="4" id="KW-0493">Microtubule</keyword>
<evidence type="ECO:0000259" key="12">
    <source>
        <dbReference type="PROSITE" id="PS50249"/>
    </source>
</evidence>
<evidence type="ECO:0000256" key="6">
    <source>
        <dbReference type="ARBA" id="ARBA00023054"/>
    </source>
</evidence>
<keyword evidence="3" id="KW-0132">Cell division</keyword>
<dbReference type="GO" id="GO:0008608">
    <property type="term" value="P:attachment of spindle microtubules to kinetochore"/>
    <property type="evidence" value="ECO:0007669"/>
    <property type="project" value="TreeGrafter"/>
</dbReference>
<dbReference type="InterPro" id="IPR023240">
    <property type="entry name" value="BRISC_Abraxas2"/>
</dbReference>
<keyword evidence="8" id="KW-0539">Nucleus</keyword>
<dbReference type="GO" id="GO:0070536">
    <property type="term" value="P:protein K63-linked deubiquitination"/>
    <property type="evidence" value="ECO:0007669"/>
    <property type="project" value="TreeGrafter"/>
</dbReference>
<evidence type="ECO:0000256" key="2">
    <source>
        <dbReference type="ARBA" id="ARBA00004647"/>
    </source>
</evidence>
<evidence type="ECO:0000313" key="14">
    <source>
        <dbReference type="Proteomes" id="UP000694389"/>
    </source>
</evidence>
<dbReference type="InterPro" id="IPR037518">
    <property type="entry name" value="MPN"/>
</dbReference>
<keyword evidence="7" id="KW-0963">Cytoplasm</keyword>
<proteinExistence type="inferred from homology"/>
<keyword evidence="7" id="KW-0206">Cytoskeleton</keyword>
<evidence type="ECO:0000256" key="7">
    <source>
        <dbReference type="ARBA" id="ARBA00023212"/>
    </source>
</evidence>
<dbReference type="GO" id="GO:0005634">
    <property type="term" value="C:nucleus"/>
    <property type="evidence" value="ECO:0007669"/>
    <property type="project" value="UniProtKB-SubCell"/>
</dbReference>
<evidence type="ECO:0000256" key="4">
    <source>
        <dbReference type="ARBA" id="ARBA00022701"/>
    </source>
</evidence>
<dbReference type="PROSITE" id="PS50249">
    <property type="entry name" value="MPN"/>
    <property type="match status" value="1"/>
</dbReference>
<evidence type="ECO:0000256" key="11">
    <source>
        <dbReference type="SAM" id="MobiDB-lite"/>
    </source>
</evidence>
<reference evidence="13" key="1">
    <citation type="submission" date="2025-08" db="UniProtKB">
        <authorList>
            <consortium name="Ensembl"/>
        </authorList>
    </citation>
    <scope>IDENTIFICATION</scope>
</reference>
<dbReference type="AlphaFoldDB" id="A0A8C4NYV2"/>
<dbReference type="PANTHER" id="PTHR31728:SF2">
    <property type="entry name" value="BRCA1-A COMPLEX SUBUNIT ABRAXAS 1"/>
    <property type="match status" value="1"/>
</dbReference>
<dbReference type="Proteomes" id="UP000694389">
    <property type="component" value="Unassembled WGS sequence"/>
</dbReference>
<comment type="similarity">
    <text evidence="10">Belongs to the FAM175 family. Abro1 subfamily.</text>
</comment>
<keyword evidence="14" id="KW-1185">Reference proteome</keyword>
<dbReference type="Ensembl" id="ENSDLAT00005060716.2">
    <property type="protein sequence ID" value="ENSDLAP00005057239.1"/>
    <property type="gene ID" value="ENSDLAG00005024284.2"/>
</dbReference>
<dbReference type="GO" id="GO:0051301">
    <property type="term" value="P:cell division"/>
    <property type="evidence" value="ECO:0007669"/>
    <property type="project" value="UniProtKB-KW"/>
</dbReference>
<protein>
    <submittedName>
        <fullName evidence="13">Abraxas 1, BRCA1 A complex subunit</fullName>
    </submittedName>
</protein>
<dbReference type="PRINTS" id="PR02053">
    <property type="entry name" value="BRISCABRO1"/>
</dbReference>
<reference evidence="13" key="2">
    <citation type="submission" date="2025-09" db="UniProtKB">
        <authorList>
            <consortium name="Ensembl"/>
        </authorList>
    </citation>
    <scope>IDENTIFICATION</scope>
</reference>